<dbReference type="EMBL" id="CP101806">
    <property type="protein sequence ID" value="UUD35575.1"/>
    <property type="molecule type" value="Genomic_DNA"/>
</dbReference>
<dbReference type="RefSeq" id="WP_126117936.1">
    <property type="nucleotide sequence ID" value="NZ_CP101806.1"/>
</dbReference>
<feature type="transmembrane region" description="Helical" evidence="7">
    <location>
        <begin position="243"/>
        <end position="264"/>
    </location>
</feature>
<dbReference type="PROSITE" id="PS50928">
    <property type="entry name" value="ABC_TM1"/>
    <property type="match status" value="1"/>
</dbReference>
<evidence type="ECO:0000313" key="9">
    <source>
        <dbReference type="EMBL" id="UUD35575.1"/>
    </source>
</evidence>
<keyword evidence="5 7" id="KW-1133">Transmembrane helix</keyword>
<dbReference type="SUPFAM" id="SSF161098">
    <property type="entry name" value="MetI-like"/>
    <property type="match status" value="1"/>
</dbReference>
<evidence type="ECO:0000313" key="10">
    <source>
        <dbReference type="EMBL" id="VDR41654.1"/>
    </source>
</evidence>
<reference evidence="9" key="2">
    <citation type="submission" date="2022-07" db="EMBL/GenBank/DDBJ databases">
        <title>Complete genome of Mycoplasma caviae type strain G122.</title>
        <authorList>
            <person name="Spergser J."/>
        </authorList>
    </citation>
    <scope>NUCLEOTIDE SEQUENCE</scope>
    <source>
        <strain evidence="9">G122</strain>
    </source>
</reference>
<name>A0A3P8KAE4_9BACT</name>
<dbReference type="OrthoDB" id="398888at2"/>
<dbReference type="Proteomes" id="UP001058569">
    <property type="component" value="Chromosome"/>
</dbReference>
<evidence type="ECO:0000313" key="11">
    <source>
        <dbReference type="Proteomes" id="UP000280036"/>
    </source>
</evidence>
<dbReference type="GO" id="GO:0055085">
    <property type="term" value="P:transmembrane transport"/>
    <property type="evidence" value="ECO:0007669"/>
    <property type="project" value="InterPro"/>
</dbReference>
<evidence type="ECO:0000259" key="8">
    <source>
        <dbReference type="PROSITE" id="PS50928"/>
    </source>
</evidence>
<dbReference type="Gene3D" id="1.10.3720.10">
    <property type="entry name" value="MetI-like"/>
    <property type="match status" value="1"/>
</dbReference>
<reference evidence="10 11" key="1">
    <citation type="submission" date="2018-12" db="EMBL/GenBank/DDBJ databases">
        <authorList>
            <consortium name="Pathogen Informatics"/>
        </authorList>
    </citation>
    <scope>NUCLEOTIDE SEQUENCE [LARGE SCALE GENOMIC DNA]</scope>
    <source>
        <strain evidence="10 11">NCTC10126</strain>
    </source>
</reference>
<evidence type="ECO:0000313" key="12">
    <source>
        <dbReference type="Proteomes" id="UP001058569"/>
    </source>
</evidence>
<dbReference type="Proteomes" id="UP000280036">
    <property type="component" value="Unassembled WGS sequence"/>
</dbReference>
<dbReference type="CDD" id="cd06261">
    <property type="entry name" value="TM_PBP2"/>
    <property type="match status" value="1"/>
</dbReference>
<keyword evidence="6 7" id="KW-0472">Membrane</keyword>
<evidence type="ECO:0000256" key="3">
    <source>
        <dbReference type="ARBA" id="ARBA00022475"/>
    </source>
</evidence>
<feature type="transmembrane region" description="Helical" evidence="7">
    <location>
        <begin position="57"/>
        <end position="78"/>
    </location>
</feature>
<feature type="transmembrane region" description="Helical" evidence="7">
    <location>
        <begin position="216"/>
        <end position="237"/>
    </location>
</feature>
<comment type="subcellular location">
    <subcellularLocation>
        <location evidence="1 7">Cell membrane</location>
        <topology evidence="1 7">Multi-pass membrane protein</topology>
    </subcellularLocation>
</comment>
<keyword evidence="4 7" id="KW-0812">Transmembrane</keyword>
<feature type="domain" description="ABC transmembrane type-1" evidence="8">
    <location>
        <begin position="180"/>
        <end position="369"/>
    </location>
</feature>
<comment type="similarity">
    <text evidence="7">Belongs to the binding-protein-dependent transport system permease family.</text>
</comment>
<evidence type="ECO:0000256" key="5">
    <source>
        <dbReference type="ARBA" id="ARBA00022989"/>
    </source>
</evidence>
<protein>
    <submittedName>
        <fullName evidence="9">ABC transporter permease subunit</fullName>
    </submittedName>
    <submittedName>
        <fullName evidence="10">Oligopeptide transport system permease protein oppC</fullName>
    </submittedName>
</protein>
<keyword evidence="3" id="KW-1003">Cell membrane</keyword>
<gene>
    <name evidence="10" type="primary">oppC</name>
    <name evidence="10" type="ORF">NCTC10126_00133</name>
    <name evidence="9" type="ORF">NPA07_01730</name>
</gene>
<dbReference type="Pfam" id="PF00528">
    <property type="entry name" value="BPD_transp_1"/>
    <property type="match status" value="1"/>
</dbReference>
<dbReference type="InterPro" id="IPR035906">
    <property type="entry name" value="MetI-like_sf"/>
</dbReference>
<evidence type="ECO:0000256" key="6">
    <source>
        <dbReference type="ARBA" id="ARBA00023136"/>
    </source>
</evidence>
<evidence type="ECO:0000256" key="7">
    <source>
        <dbReference type="RuleBase" id="RU363032"/>
    </source>
</evidence>
<proteinExistence type="inferred from homology"/>
<evidence type="ECO:0000256" key="1">
    <source>
        <dbReference type="ARBA" id="ARBA00004651"/>
    </source>
</evidence>
<keyword evidence="2 7" id="KW-0813">Transport</keyword>
<feature type="transmembrane region" description="Helical" evidence="7">
    <location>
        <begin position="348"/>
        <end position="374"/>
    </location>
</feature>
<accession>A0A3P8KAE4</accession>
<dbReference type="InterPro" id="IPR050366">
    <property type="entry name" value="BP-dependent_transpt_permease"/>
</dbReference>
<dbReference type="InterPro" id="IPR000515">
    <property type="entry name" value="MetI-like"/>
</dbReference>
<evidence type="ECO:0000256" key="2">
    <source>
        <dbReference type="ARBA" id="ARBA00022448"/>
    </source>
</evidence>
<sequence length="382" mass="43891">MSNKHEHHHSHKKEGQSHLEFESSLFVKAHHKHFLVNVTNNKSEFKQYLGRFFRKKINIFLVSLIAILLVFLTLSAIISPYSPKKSIIDSHLAYNLPNYIGASITKKFSSDDNFYQLILNMQKNNPHLRIVVNETPSFDLVNLTYNPYQLIYAIEGKKYILLFGTNSSGIDRFSFFIHSFGTSILITFIATLFQLIIGTFLGSIIAYYSNRSSAKFSYYLIGTINIIPFLIIVFLFFKITSYNFFNALLILSTIGSLSFFYSSYSIGLEIKNKEFILAYKSSGVSNWRIIYRIIFCHCLWRNIALVSDSLSLNMLALASLAFFNIYKIDQSLNIGNVFKDLIDNLRNIQYTIFVSTITSLYVILVKFLGINLFIASVPKLDK</sequence>
<dbReference type="AlphaFoldDB" id="A0A3P8KAE4"/>
<dbReference type="PANTHER" id="PTHR43386:SF1">
    <property type="entry name" value="D,D-DIPEPTIDE TRANSPORT SYSTEM PERMEASE PROTEIN DDPC-RELATED"/>
    <property type="match status" value="1"/>
</dbReference>
<dbReference type="PANTHER" id="PTHR43386">
    <property type="entry name" value="OLIGOPEPTIDE TRANSPORT SYSTEM PERMEASE PROTEIN APPC"/>
    <property type="match status" value="1"/>
</dbReference>
<keyword evidence="12" id="KW-1185">Reference proteome</keyword>
<dbReference type="GO" id="GO:0005886">
    <property type="term" value="C:plasma membrane"/>
    <property type="evidence" value="ECO:0007669"/>
    <property type="project" value="UniProtKB-SubCell"/>
</dbReference>
<feature type="transmembrane region" description="Helical" evidence="7">
    <location>
        <begin position="184"/>
        <end position="209"/>
    </location>
</feature>
<evidence type="ECO:0000256" key="4">
    <source>
        <dbReference type="ARBA" id="ARBA00022692"/>
    </source>
</evidence>
<dbReference type="EMBL" id="UZVY01000001">
    <property type="protein sequence ID" value="VDR41654.1"/>
    <property type="molecule type" value="Genomic_DNA"/>
</dbReference>
<organism evidence="10 11">
    <name type="scientific">Mycoplasmopsis caviae</name>
    <dbReference type="NCBI Taxonomy" id="55603"/>
    <lineage>
        <taxon>Bacteria</taxon>
        <taxon>Bacillati</taxon>
        <taxon>Mycoplasmatota</taxon>
        <taxon>Mycoplasmoidales</taxon>
        <taxon>Metamycoplasmataceae</taxon>
        <taxon>Mycoplasmopsis</taxon>
    </lineage>
</organism>